<dbReference type="SUPFAM" id="SSF46689">
    <property type="entry name" value="Homeodomain-like"/>
    <property type="match status" value="2"/>
</dbReference>
<organism evidence="5 6">
    <name type="scientific">Paenibacillus agaridevorans</name>
    <dbReference type="NCBI Taxonomy" id="171404"/>
    <lineage>
        <taxon>Bacteria</taxon>
        <taxon>Bacillati</taxon>
        <taxon>Bacillota</taxon>
        <taxon>Bacilli</taxon>
        <taxon>Bacillales</taxon>
        <taxon>Paenibacillaceae</taxon>
        <taxon>Paenibacillus</taxon>
    </lineage>
</organism>
<dbReference type="InterPro" id="IPR020449">
    <property type="entry name" value="Tscrpt_reg_AraC-type_HTH"/>
</dbReference>
<dbReference type="Gene3D" id="2.60.120.10">
    <property type="entry name" value="Jelly Rolls"/>
    <property type="match status" value="1"/>
</dbReference>
<dbReference type="InterPro" id="IPR009057">
    <property type="entry name" value="Homeodomain-like_sf"/>
</dbReference>
<evidence type="ECO:0000313" key="6">
    <source>
        <dbReference type="Proteomes" id="UP000245202"/>
    </source>
</evidence>
<dbReference type="SUPFAM" id="SSF51215">
    <property type="entry name" value="Regulatory protein AraC"/>
    <property type="match status" value="1"/>
</dbReference>
<evidence type="ECO:0000256" key="3">
    <source>
        <dbReference type="ARBA" id="ARBA00023163"/>
    </source>
</evidence>
<dbReference type="PROSITE" id="PS00041">
    <property type="entry name" value="HTH_ARAC_FAMILY_1"/>
    <property type="match status" value="1"/>
</dbReference>
<comment type="caution">
    <text evidence="5">The sequence shown here is derived from an EMBL/GenBank/DDBJ whole genome shotgun (WGS) entry which is preliminary data.</text>
</comment>
<reference evidence="5 6" key="1">
    <citation type="submission" date="2017-08" db="EMBL/GenBank/DDBJ databases">
        <title>Substantial Increase in Enzyme Production by Combined Drug-Resistance Mutations in Paenibacillus agaridevorans.</title>
        <authorList>
            <person name="Tanaka Y."/>
            <person name="Funane K."/>
            <person name="Hosaka T."/>
            <person name="Shiwa Y."/>
            <person name="Fujita N."/>
            <person name="Miyazaki T."/>
            <person name="Yoshikawa H."/>
            <person name="Murakami K."/>
            <person name="Kasahara K."/>
            <person name="Inaoka T."/>
            <person name="Hiraga Y."/>
            <person name="Ochi K."/>
        </authorList>
    </citation>
    <scope>NUCLEOTIDE SEQUENCE [LARGE SCALE GENOMIC DNA]</scope>
    <source>
        <strain evidence="5 6">T-3040</strain>
    </source>
</reference>
<dbReference type="InterPro" id="IPR018062">
    <property type="entry name" value="HTH_AraC-typ_CS"/>
</dbReference>
<dbReference type="Gene3D" id="1.10.10.60">
    <property type="entry name" value="Homeodomain-like"/>
    <property type="match status" value="2"/>
</dbReference>
<sequence>MEMPYFQSKDMLSKDFPFKIIRHTNMELKQPLHVHEYVQIAYVLGGVCNHQLRGKSLMVNRGDIFIILPGIEHSLSAIEDKPFEIVLLDFMPFLVREELKPFAETLQPFFQQSRHEDTAALHQPWLHIDNSKQPLVEQLLQDIQDELEHREAGYEYSVRTSLIKLLILIDREYRRLWRKPASRPALADQHPIDEVKRYVYNNYSQDIPLEHGALIANMAPAYFSHMFKKETGQTFIDFMNEVRIERAMELIRRDSHTITQIGFQVGFHHLSHFIRTFKKRTGITPTEYKKTFGHNP</sequence>
<gene>
    <name evidence="5" type="ORF">PAT3040_02914</name>
</gene>
<dbReference type="InterPro" id="IPR003313">
    <property type="entry name" value="AraC-bd"/>
</dbReference>
<dbReference type="InterPro" id="IPR037923">
    <property type="entry name" value="HTH-like"/>
</dbReference>
<keyword evidence="3" id="KW-0804">Transcription</keyword>
<dbReference type="PRINTS" id="PR00032">
    <property type="entry name" value="HTHARAC"/>
</dbReference>
<dbReference type="InterPro" id="IPR014710">
    <property type="entry name" value="RmlC-like_jellyroll"/>
</dbReference>
<evidence type="ECO:0000256" key="2">
    <source>
        <dbReference type="ARBA" id="ARBA00023125"/>
    </source>
</evidence>
<dbReference type="PANTHER" id="PTHR43280">
    <property type="entry name" value="ARAC-FAMILY TRANSCRIPTIONAL REGULATOR"/>
    <property type="match status" value="1"/>
</dbReference>
<dbReference type="Proteomes" id="UP000245202">
    <property type="component" value="Unassembled WGS sequence"/>
</dbReference>
<evidence type="ECO:0000259" key="4">
    <source>
        <dbReference type="PROSITE" id="PS01124"/>
    </source>
</evidence>
<dbReference type="PROSITE" id="PS01124">
    <property type="entry name" value="HTH_ARAC_FAMILY_2"/>
    <property type="match status" value="1"/>
</dbReference>
<dbReference type="EMBL" id="BDQX01000163">
    <property type="protein sequence ID" value="GBG08334.1"/>
    <property type="molecule type" value="Genomic_DNA"/>
</dbReference>
<dbReference type="PANTHER" id="PTHR43280:SF28">
    <property type="entry name" value="HTH-TYPE TRANSCRIPTIONAL ACTIVATOR RHAS"/>
    <property type="match status" value="1"/>
</dbReference>
<dbReference type="AlphaFoldDB" id="A0A2R5EYA9"/>
<dbReference type="GO" id="GO:0043565">
    <property type="term" value="F:sequence-specific DNA binding"/>
    <property type="evidence" value="ECO:0007669"/>
    <property type="project" value="InterPro"/>
</dbReference>
<name>A0A2R5EYA9_9BACL</name>
<evidence type="ECO:0000256" key="1">
    <source>
        <dbReference type="ARBA" id="ARBA00023015"/>
    </source>
</evidence>
<accession>A0A2R5EYA9</accession>
<evidence type="ECO:0000313" key="5">
    <source>
        <dbReference type="EMBL" id="GBG08334.1"/>
    </source>
</evidence>
<feature type="domain" description="HTH araC/xylS-type" evidence="4">
    <location>
        <begin position="193"/>
        <end position="291"/>
    </location>
</feature>
<dbReference type="SMART" id="SM00342">
    <property type="entry name" value="HTH_ARAC"/>
    <property type="match status" value="1"/>
</dbReference>
<keyword evidence="1" id="KW-0805">Transcription regulation</keyword>
<protein>
    <recommendedName>
        <fullName evidence="4">HTH araC/xylS-type domain-containing protein</fullName>
    </recommendedName>
</protein>
<dbReference type="Pfam" id="PF02311">
    <property type="entry name" value="AraC_binding"/>
    <property type="match status" value="1"/>
</dbReference>
<dbReference type="RefSeq" id="WP_179215536.1">
    <property type="nucleotide sequence ID" value="NZ_BDQX01000163.1"/>
</dbReference>
<dbReference type="InterPro" id="IPR018060">
    <property type="entry name" value="HTH_AraC"/>
</dbReference>
<dbReference type="Pfam" id="PF12833">
    <property type="entry name" value="HTH_18"/>
    <property type="match status" value="1"/>
</dbReference>
<dbReference type="GO" id="GO:0003700">
    <property type="term" value="F:DNA-binding transcription factor activity"/>
    <property type="evidence" value="ECO:0007669"/>
    <property type="project" value="InterPro"/>
</dbReference>
<keyword evidence="6" id="KW-1185">Reference proteome</keyword>
<keyword evidence="2" id="KW-0238">DNA-binding</keyword>
<proteinExistence type="predicted"/>